<dbReference type="InterPro" id="IPR013216">
    <property type="entry name" value="Methyltransf_11"/>
</dbReference>
<dbReference type="PANTHER" id="PTHR43591">
    <property type="entry name" value="METHYLTRANSFERASE"/>
    <property type="match status" value="1"/>
</dbReference>
<gene>
    <name evidence="2" type="ORF">A2V69_01440</name>
</gene>
<name>A0A1G2F523_9BACT</name>
<dbReference type="CDD" id="cd02440">
    <property type="entry name" value="AdoMet_MTases"/>
    <property type="match status" value="1"/>
</dbReference>
<proteinExistence type="predicted"/>
<protein>
    <recommendedName>
        <fullName evidence="1">Methyltransferase type 11 domain-containing protein</fullName>
    </recommendedName>
</protein>
<comment type="caution">
    <text evidence="2">The sequence shown here is derived from an EMBL/GenBank/DDBJ whole genome shotgun (WGS) entry which is preliminary data.</text>
</comment>
<dbReference type="PANTHER" id="PTHR43591:SF110">
    <property type="entry name" value="RHODANESE DOMAIN-CONTAINING PROTEIN"/>
    <property type="match status" value="1"/>
</dbReference>
<evidence type="ECO:0000259" key="1">
    <source>
        <dbReference type="Pfam" id="PF08241"/>
    </source>
</evidence>
<organism evidence="2 3">
    <name type="scientific">Candidatus Portnoybacteria bacterium RBG_13_40_8</name>
    <dbReference type="NCBI Taxonomy" id="1801990"/>
    <lineage>
        <taxon>Bacteria</taxon>
        <taxon>Candidatus Portnoyibacteriota</taxon>
    </lineage>
</organism>
<dbReference type="Pfam" id="PF08241">
    <property type="entry name" value="Methyltransf_11"/>
    <property type="match status" value="1"/>
</dbReference>
<sequence>MKILPKILEKTGLDSKITRRHLDDFIKNHRSNGLTLDIGCGNSPYADYFPNRIGLDTAKREKVDIVASVYKLPFPDEKFDNILCTEVLEHLHSPREAIEEMARVLKKGGILILSTRFLFPLHDIPDDYYRFTKYGLRYLFRNWEILELKEEAKTLETIAVLTQRIGYQCRGPILKPLKLLIFGIAKIIPLFSFLIKKEYGDISKTKLEKNIMTSGYYLVAKKK</sequence>
<dbReference type="SUPFAM" id="SSF53335">
    <property type="entry name" value="S-adenosyl-L-methionine-dependent methyltransferases"/>
    <property type="match status" value="1"/>
</dbReference>
<dbReference type="InterPro" id="IPR029063">
    <property type="entry name" value="SAM-dependent_MTases_sf"/>
</dbReference>
<dbReference type="AlphaFoldDB" id="A0A1G2F523"/>
<dbReference type="STRING" id="1801990.A2V69_01440"/>
<dbReference type="Gene3D" id="3.40.50.150">
    <property type="entry name" value="Vaccinia Virus protein VP39"/>
    <property type="match status" value="1"/>
</dbReference>
<feature type="domain" description="Methyltransferase type 11" evidence="1">
    <location>
        <begin position="36"/>
        <end position="113"/>
    </location>
</feature>
<evidence type="ECO:0000313" key="3">
    <source>
        <dbReference type="Proteomes" id="UP000177810"/>
    </source>
</evidence>
<accession>A0A1G2F523</accession>
<dbReference type="EMBL" id="MHMT01000003">
    <property type="protein sequence ID" value="OGZ33174.1"/>
    <property type="molecule type" value="Genomic_DNA"/>
</dbReference>
<dbReference type="Proteomes" id="UP000177810">
    <property type="component" value="Unassembled WGS sequence"/>
</dbReference>
<reference evidence="2 3" key="1">
    <citation type="journal article" date="2016" name="Nat. Commun.">
        <title>Thousands of microbial genomes shed light on interconnected biogeochemical processes in an aquifer system.</title>
        <authorList>
            <person name="Anantharaman K."/>
            <person name="Brown C.T."/>
            <person name="Hug L.A."/>
            <person name="Sharon I."/>
            <person name="Castelle C.J."/>
            <person name="Probst A.J."/>
            <person name="Thomas B.C."/>
            <person name="Singh A."/>
            <person name="Wilkins M.J."/>
            <person name="Karaoz U."/>
            <person name="Brodie E.L."/>
            <person name="Williams K.H."/>
            <person name="Hubbard S.S."/>
            <person name="Banfield J.F."/>
        </authorList>
    </citation>
    <scope>NUCLEOTIDE SEQUENCE [LARGE SCALE GENOMIC DNA]</scope>
</reference>
<dbReference type="GO" id="GO:0008757">
    <property type="term" value="F:S-adenosylmethionine-dependent methyltransferase activity"/>
    <property type="evidence" value="ECO:0007669"/>
    <property type="project" value="InterPro"/>
</dbReference>
<evidence type="ECO:0000313" key="2">
    <source>
        <dbReference type="EMBL" id="OGZ33174.1"/>
    </source>
</evidence>